<dbReference type="RefSeq" id="WP_341839715.1">
    <property type="nucleotide sequence ID" value="NZ_CP149792.1"/>
</dbReference>
<dbReference type="Proteomes" id="UP001449657">
    <property type="component" value="Chromosome"/>
</dbReference>
<keyword evidence="2" id="KW-1185">Reference proteome</keyword>
<evidence type="ECO:0000313" key="2">
    <source>
        <dbReference type="Proteomes" id="UP001449657"/>
    </source>
</evidence>
<reference evidence="1 2" key="1">
    <citation type="submission" date="2024-03" db="EMBL/GenBank/DDBJ databases">
        <title>Chitinophaga caseinilytica sp. nov., a casein hydrolysing bacterium isolated from forest soil.</title>
        <authorList>
            <person name="Lee D.S."/>
            <person name="Han D.M."/>
            <person name="Baek J.H."/>
            <person name="Choi D.G."/>
            <person name="Jeon J.H."/>
            <person name="Jeon C.O."/>
        </authorList>
    </citation>
    <scope>NUCLEOTIDE SEQUENCE [LARGE SCALE GENOMIC DNA]</scope>
    <source>
        <strain evidence="1 2">KACC 19118</strain>
    </source>
</reference>
<dbReference type="EMBL" id="CP150096">
    <property type="protein sequence ID" value="WZN44956.1"/>
    <property type="molecule type" value="Genomic_DNA"/>
</dbReference>
<organism evidence="1 2">
    <name type="scientific">Chitinophaga caseinilytica</name>
    <dbReference type="NCBI Taxonomy" id="2267521"/>
    <lineage>
        <taxon>Bacteria</taxon>
        <taxon>Pseudomonadati</taxon>
        <taxon>Bacteroidota</taxon>
        <taxon>Chitinophagia</taxon>
        <taxon>Chitinophagales</taxon>
        <taxon>Chitinophagaceae</taxon>
        <taxon>Chitinophaga</taxon>
    </lineage>
</organism>
<evidence type="ECO:0000313" key="1">
    <source>
        <dbReference type="EMBL" id="WZN44956.1"/>
    </source>
</evidence>
<accession>A0ABZ2YY56</accession>
<gene>
    <name evidence="1" type="ORF">WJU22_18835</name>
</gene>
<protein>
    <submittedName>
        <fullName evidence="1">Uncharacterized protein</fullName>
    </submittedName>
</protein>
<name>A0ABZ2YY56_9BACT</name>
<sequence>MKPQASREVPASESAIQDFLESYPSPQQARKVLWELLIAAMGSQHADMWTQEVRANMVFFTEQCGELIEAMHARFRPQLNS</sequence>
<proteinExistence type="predicted"/>